<reference evidence="3 4" key="1">
    <citation type="submission" date="2016-09" db="EMBL/GenBank/DDBJ databases">
        <title>Rhizobium sp. nov., a novel species isolated from the rice rhizosphere.</title>
        <authorList>
            <person name="Zhao J."/>
            <person name="Zhang X."/>
        </authorList>
    </citation>
    <scope>NUCLEOTIDE SEQUENCE [LARGE SCALE GENOMIC DNA]</scope>
    <source>
        <strain evidence="3 4">MH17</strain>
    </source>
</reference>
<evidence type="ECO:0000259" key="2">
    <source>
        <dbReference type="Pfam" id="PF00857"/>
    </source>
</evidence>
<sequence length="213" mass="23458">MSLDVFSAHRNDPQVRLDAKRAAFIVVDMINEFCKPGGKMVLPGYESLVGPQTALIEAARKAGAPVIWVHDAHRPGMRHEREWAKRTPHGLENTWAVEIIEDLGARADEIHVTKRRYSAFFQTDLDLTLKDMQIDQLVVFGVVTNICVRSTVHDAFFNGYEVIVPADACAATGPREQESSLYDIATHFGVVSDVQSVVAALNQGTAITNMIAA</sequence>
<dbReference type="Gene3D" id="3.40.50.850">
    <property type="entry name" value="Isochorismatase-like"/>
    <property type="match status" value="1"/>
</dbReference>
<dbReference type="InterPro" id="IPR036380">
    <property type="entry name" value="Isochorismatase-like_sf"/>
</dbReference>
<protein>
    <submittedName>
        <fullName evidence="3">Isochorismatase</fullName>
    </submittedName>
</protein>
<dbReference type="Proteomes" id="UP000186143">
    <property type="component" value="Unassembled WGS sequence"/>
</dbReference>
<proteinExistence type="predicted"/>
<feature type="domain" description="Isochorismatase-like" evidence="2">
    <location>
        <begin position="23"/>
        <end position="195"/>
    </location>
</feature>
<evidence type="ECO:0000256" key="1">
    <source>
        <dbReference type="ARBA" id="ARBA00022801"/>
    </source>
</evidence>
<dbReference type="AlphaFoldDB" id="A0A1Q9AJX8"/>
<dbReference type="Pfam" id="PF00857">
    <property type="entry name" value="Isochorismatase"/>
    <property type="match status" value="1"/>
</dbReference>
<dbReference type="CDD" id="cd00431">
    <property type="entry name" value="cysteine_hydrolases"/>
    <property type="match status" value="1"/>
</dbReference>
<name>A0A1Q9AJX8_9HYPH</name>
<dbReference type="EMBL" id="MKIO01000027">
    <property type="protein sequence ID" value="OLP55570.1"/>
    <property type="molecule type" value="Genomic_DNA"/>
</dbReference>
<dbReference type="InterPro" id="IPR000868">
    <property type="entry name" value="Isochorismatase-like_dom"/>
</dbReference>
<organism evidence="3 4">
    <name type="scientific">Xaviernesmea rhizosphaerae</name>
    <dbReference type="NCBI Taxonomy" id="1672749"/>
    <lineage>
        <taxon>Bacteria</taxon>
        <taxon>Pseudomonadati</taxon>
        <taxon>Pseudomonadota</taxon>
        <taxon>Alphaproteobacteria</taxon>
        <taxon>Hyphomicrobiales</taxon>
        <taxon>Rhizobiaceae</taxon>
        <taxon>Rhizobium/Agrobacterium group</taxon>
        <taxon>Xaviernesmea</taxon>
    </lineage>
</organism>
<evidence type="ECO:0000313" key="3">
    <source>
        <dbReference type="EMBL" id="OLP55570.1"/>
    </source>
</evidence>
<dbReference type="OrthoDB" id="9807387at2"/>
<evidence type="ECO:0000313" key="4">
    <source>
        <dbReference type="Proteomes" id="UP000186143"/>
    </source>
</evidence>
<keyword evidence="1" id="KW-0378">Hydrolase</keyword>
<dbReference type="STRING" id="1672749.BJF92_07765"/>
<accession>A0A1Q9AJX8</accession>
<dbReference type="SUPFAM" id="SSF52499">
    <property type="entry name" value="Isochorismatase-like hydrolases"/>
    <property type="match status" value="1"/>
</dbReference>
<gene>
    <name evidence="3" type="ORF">BJF92_07765</name>
</gene>
<dbReference type="InterPro" id="IPR050272">
    <property type="entry name" value="Isochorismatase-like_hydrls"/>
</dbReference>
<dbReference type="GO" id="GO:0016787">
    <property type="term" value="F:hydrolase activity"/>
    <property type="evidence" value="ECO:0007669"/>
    <property type="project" value="UniProtKB-KW"/>
</dbReference>
<comment type="caution">
    <text evidence="3">The sequence shown here is derived from an EMBL/GenBank/DDBJ whole genome shotgun (WGS) entry which is preliminary data.</text>
</comment>
<dbReference type="PANTHER" id="PTHR43540:SF6">
    <property type="entry name" value="ISOCHORISMATASE-LIKE DOMAIN-CONTAINING PROTEIN"/>
    <property type="match status" value="1"/>
</dbReference>
<dbReference type="RefSeq" id="WP_075634566.1">
    <property type="nucleotide sequence ID" value="NZ_MKIO01000027.1"/>
</dbReference>
<dbReference type="PANTHER" id="PTHR43540">
    <property type="entry name" value="PEROXYUREIDOACRYLATE/UREIDOACRYLATE AMIDOHYDROLASE-RELATED"/>
    <property type="match status" value="1"/>
</dbReference>